<evidence type="ECO:0000256" key="8">
    <source>
        <dbReference type="SAM" id="MobiDB-lite"/>
    </source>
</evidence>
<organism evidence="10 11">
    <name type="scientific">Aspergillus sclerotialis</name>
    <dbReference type="NCBI Taxonomy" id="2070753"/>
    <lineage>
        <taxon>Eukaryota</taxon>
        <taxon>Fungi</taxon>
        <taxon>Dikarya</taxon>
        <taxon>Ascomycota</taxon>
        <taxon>Pezizomycotina</taxon>
        <taxon>Eurotiomycetes</taxon>
        <taxon>Eurotiomycetidae</taxon>
        <taxon>Eurotiales</taxon>
        <taxon>Aspergillaceae</taxon>
        <taxon>Aspergillus</taxon>
        <taxon>Aspergillus subgen. Polypaecilum</taxon>
    </lineage>
</organism>
<feature type="compositionally biased region" description="Polar residues" evidence="8">
    <location>
        <begin position="103"/>
        <end position="112"/>
    </location>
</feature>
<comment type="subcellular location">
    <subcellularLocation>
        <location evidence="1">Nucleus</location>
    </subcellularLocation>
</comment>
<dbReference type="InterPro" id="IPR039853">
    <property type="entry name" value="Pinin"/>
</dbReference>
<evidence type="ECO:0000256" key="6">
    <source>
        <dbReference type="ARBA" id="ARBA00023187"/>
    </source>
</evidence>
<dbReference type="Proteomes" id="UP000266188">
    <property type="component" value="Unassembled WGS sequence"/>
</dbReference>
<name>A0A3A2ZR41_9EURO</name>
<feature type="compositionally biased region" description="Basic and acidic residues" evidence="8">
    <location>
        <begin position="248"/>
        <end position="257"/>
    </location>
</feature>
<comment type="caution">
    <text evidence="10">The sequence shown here is derived from an EMBL/GenBank/DDBJ whole genome shotgun (WGS) entry which is preliminary data.</text>
</comment>
<feature type="region of interest" description="Disordered" evidence="8">
    <location>
        <begin position="1"/>
        <end position="121"/>
    </location>
</feature>
<evidence type="ECO:0000256" key="5">
    <source>
        <dbReference type="ARBA" id="ARBA00023163"/>
    </source>
</evidence>
<feature type="compositionally biased region" description="Basic and acidic residues" evidence="8">
    <location>
        <begin position="70"/>
        <end position="91"/>
    </location>
</feature>
<feature type="compositionally biased region" description="Polar residues" evidence="8">
    <location>
        <begin position="51"/>
        <end position="68"/>
    </location>
</feature>
<feature type="compositionally biased region" description="Acidic residues" evidence="8">
    <location>
        <begin position="303"/>
        <end position="318"/>
    </location>
</feature>
<dbReference type="GO" id="GO:0071013">
    <property type="term" value="C:catalytic step 2 spliceosome"/>
    <property type="evidence" value="ECO:0007669"/>
    <property type="project" value="TreeGrafter"/>
</dbReference>
<evidence type="ECO:0000313" key="11">
    <source>
        <dbReference type="Proteomes" id="UP000266188"/>
    </source>
</evidence>
<evidence type="ECO:0000259" key="9">
    <source>
        <dbReference type="Pfam" id="PF04696"/>
    </source>
</evidence>
<feature type="region of interest" description="Disordered" evidence="8">
    <location>
        <begin position="212"/>
        <end position="318"/>
    </location>
</feature>
<evidence type="ECO:0000256" key="7">
    <source>
        <dbReference type="ARBA" id="ARBA00023242"/>
    </source>
</evidence>
<protein>
    <submittedName>
        <fullName evidence="10">Pinin SDK memA</fullName>
    </submittedName>
</protein>
<keyword evidence="5" id="KW-0804">Transcription</keyword>
<feature type="compositionally biased region" description="Basic and acidic residues" evidence="8">
    <location>
        <begin position="212"/>
        <end position="237"/>
    </location>
</feature>
<dbReference type="PANTHER" id="PTHR12707">
    <property type="entry name" value="PINN"/>
    <property type="match status" value="1"/>
</dbReference>
<proteinExistence type="inferred from homology"/>
<feature type="compositionally biased region" description="Polar residues" evidence="8">
    <location>
        <begin position="269"/>
        <end position="287"/>
    </location>
</feature>
<dbReference type="AlphaFoldDB" id="A0A3A2ZR41"/>
<dbReference type="STRING" id="2070753.A0A3A2ZR41"/>
<keyword evidence="7" id="KW-0539">Nucleus</keyword>
<comment type="similarity">
    <text evidence="2">Belongs to the pinin family.</text>
</comment>
<evidence type="ECO:0000256" key="4">
    <source>
        <dbReference type="ARBA" id="ARBA00023015"/>
    </source>
</evidence>
<evidence type="ECO:0000256" key="2">
    <source>
        <dbReference type="ARBA" id="ARBA00010386"/>
    </source>
</evidence>
<feature type="domain" description="Pinin/SDK/MemA protein" evidence="9">
    <location>
        <begin position="87"/>
        <end position="202"/>
    </location>
</feature>
<sequence length="318" mass="36623">MAETLASAVALPDHDNLPPSPETNLKRRKSSTTDRDHNPDADPDNKRRRLSSQNDQSEPQSRRQSIQSPGDRRNSDRRPSRQTGGREEERKRGQRLFGGLLGTLSQSSNSAAQKRRADIERRQQDKLKLQYEELDEQRKKRKDELVAIRWKEKRLFEEESMRTRHSNLLAMAHFLKTRTEPVLYYKPYELRREDEDTIRDQVDEAESIISREVAEFEARYPPQDDTKENKQENRQEEPDQSEPPALDTHPKEAKDTANEASDTVGAETNLDQSSKVARTDITPTNDHNAAPPDQTDVHRGADDDGGEVEEDKEDTVIY</sequence>
<keyword evidence="4" id="KW-0805">Transcription regulation</keyword>
<dbReference type="GO" id="GO:0008380">
    <property type="term" value="P:RNA splicing"/>
    <property type="evidence" value="ECO:0007669"/>
    <property type="project" value="UniProtKB-KW"/>
</dbReference>
<evidence type="ECO:0000256" key="3">
    <source>
        <dbReference type="ARBA" id="ARBA00022664"/>
    </source>
</evidence>
<dbReference type="EMBL" id="MVGC01000207">
    <property type="protein sequence ID" value="RJE21764.1"/>
    <property type="molecule type" value="Genomic_DNA"/>
</dbReference>
<reference evidence="11" key="1">
    <citation type="submission" date="2017-02" db="EMBL/GenBank/DDBJ databases">
        <authorList>
            <person name="Tafer H."/>
            <person name="Lopandic K."/>
        </authorList>
    </citation>
    <scope>NUCLEOTIDE SEQUENCE [LARGE SCALE GENOMIC DNA]</scope>
    <source>
        <strain evidence="11">CBS 366.77</strain>
    </source>
</reference>
<evidence type="ECO:0000313" key="10">
    <source>
        <dbReference type="EMBL" id="RJE21764.1"/>
    </source>
</evidence>
<dbReference type="OrthoDB" id="330772at2759"/>
<keyword evidence="6" id="KW-0508">mRNA splicing</keyword>
<feature type="compositionally biased region" description="Basic and acidic residues" evidence="8">
    <location>
        <begin position="31"/>
        <end position="45"/>
    </location>
</feature>
<dbReference type="InterPro" id="IPR006786">
    <property type="entry name" value="Pinin_SDK_MemA"/>
</dbReference>
<evidence type="ECO:0000256" key="1">
    <source>
        <dbReference type="ARBA" id="ARBA00004123"/>
    </source>
</evidence>
<gene>
    <name evidence="10" type="ORF">PHISCL_05912</name>
</gene>
<keyword evidence="3" id="KW-0507">mRNA processing</keyword>
<dbReference type="Pfam" id="PF04696">
    <property type="entry name" value="Pinin_SDK_memA"/>
    <property type="match status" value="1"/>
</dbReference>
<accession>A0A3A2ZR41</accession>
<dbReference type="PANTHER" id="PTHR12707:SF0">
    <property type="entry name" value="PININ"/>
    <property type="match status" value="1"/>
</dbReference>
<keyword evidence="11" id="KW-1185">Reference proteome</keyword>
<dbReference type="GO" id="GO:0006397">
    <property type="term" value="P:mRNA processing"/>
    <property type="evidence" value="ECO:0007669"/>
    <property type="project" value="UniProtKB-KW"/>
</dbReference>